<dbReference type="InterPro" id="IPR000274">
    <property type="entry name" value="Adenylate_cyclase_1"/>
</dbReference>
<dbReference type="PANTHER" id="PTHR38760">
    <property type="entry name" value="ADENYLATE CYCLASE"/>
    <property type="match status" value="1"/>
</dbReference>
<organism evidence="1 2">
    <name type="scientific">Aliikangiella maris</name>
    <dbReference type="NCBI Taxonomy" id="3162458"/>
    <lineage>
        <taxon>Bacteria</taxon>
        <taxon>Pseudomonadati</taxon>
        <taxon>Pseudomonadota</taxon>
        <taxon>Gammaproteobacteria</taxon>
        <taxon>Oceanospirillales</taxon>
        <taxon>Pleioneaceae</taxon>
        <taxon>Aliikangiella</taxon>
    </lineage>
</organism>
<proteinExistence type="predicted"/>
<reference evidence="1 2" key="1">
    <citation type="submission" date="2024-06" db="EMBL/GenBank/DDBJ databases">
        <authorList>
            <person name="Li F."/>
        </authorList>
    </citation>
    <scope>NUCLEOTIDE SEQUENCE [LARGE SCALE GENOMIC DNA]</scope>
    <source>
        <strain evidence="1 2">GXAS 311</strain>
    </source>
</reference>
<gene>
    <name evidence="1" type="ORF">ABVT43_11140</name>
</gene>
<evidence type="ECO:0000313" key="2">
    <source>
        <dbReference type="Proteomes" id="UP001548189"/>
    </source>
</evidence>
<accession>A0ABV2BUR2</accession>
<dbReference type="Proteomes" id="UP001548189">
    <property type="component" value="Unassembled WGS sequence"/>
</dbReference>
<protein>
    <submittedName>
        <fullName evidence="1">Class I adenylate cyclase</fullName>
    </submittedName>
</protein>
<dbReference type="PANTHER" id="PTHR38760:SF1">
    <property type="entry name" value="ADENYLATE CYCLASE"/>
    <property type="match status" value="1"/>
</dbReference>
<keyword evidence="2" id="KW-1185">Reference proteome</keyword>
<evidence type="ECO:0000313" key="1">
    <source>
        <dbReference type="EMBL" id="MET1255681.1"/>
    </source>
</evidence>
<dbReference type="Pfam" id="PF12633">
    <property type="entry name" value="Adenyl_cycl_N"/>
    <property type="match status" value="1"/>
</dbReference>
<dbReference type="InterPro" id="IPR024685">
    <property type="entry name" value="Adenylate_cyclase_1_N"/>
</dbReference>
<sequence>MASKEIDPKQLKHLQNNFVALSEKRLLRMLDNFNMVQADCIKLLPLLFHVNHPMLPGYVDKATPCGIPNYSPDNLQKKIVKTISRSFEYKSRAYLKFDIAGLFLMGSTGTLGQSIKSDLDLWICLAQPLAVEEKQKLVKKTALISDWLMTKGVELNGYLVQQNQFKQRQKQQLDKESCGNAQHYLLLDEFYRTAVWICGRQPLWWLIPVEENYQQYASHLLDEKRIEPSDWIDFGEIDSIPPAEYLSAALWQLYKAIASPYKSSLKLLLLEVYARYLPQVGLISNQYKKRVHEGESDLNNLDPYILMLGYAESFLEGDAMRLEFLRRAFYLKTGIKIQLNKGNHRNWRYQQIKLLVERWGWNQNRLDYLNNRVNWQINEVLKERVDLVRQLNHSYHFISNFARVQGVLDEVGQTELIALGRMLYATFERRTDKIDCVNHGIAKNINAASVTVYQSHNQWQLLMGAISPEQFSVSQSVNSEASFFEMIVWCVCNQIVNNNSNFQIFSNNKFFSHVLARHLVRDISGLVNHAQKQEKNFSQVATTQVLGVFLNTMCDPLEQEKQSGIYSVSENQDSFSWGKNQLNLLQQFNVFWSNSWGEYCTKNYAGEFAWIEFFIEHRQFIINTENQILFFNYQFSELSQHRLRVFDLFRQWNKWLTDSIRKNKTTRFLMSIGDGFLRIDFVGKEIKFHHYQTVNLLLVSLSEFVAETIQYQVDQKINLPANVIKILNKPVSNGLDIYIIQKQSQKIGVLFKSISGYIRYCEHNAANVHHLVNHYQQFFDSIYYRINASFTLSDKTSGINELDNRQFWYAESSTYHHTSRFNKLKPSNQQIALIYSPIQAVARLNTENKVCFNFYVDQQQYLYQDYGELVYRELVKYIFKQRNSSESYPIFITDIDLTAISHDACVMDYLDYKSQVENKILSAMNRLVAVHPFIASRE</sequence>
<comment type="caution">
    <text evidence="1">The sequence shown here is derived from an EMBL/GenBank/DDBJ whole genome shotgun (WGS) entry which is preliminary data.</text>
</comment>
<dbReference type="Pfam" id="PF01295">
    <property type="entry name" value="Adenylate_cycl"/>
    <property type="match status" value="1"/>
</dbReference>
<dbReference type="EMBL" id="JBEVCJ010000012">
    <property type="protein sequence ID" value="MET1255681.1"/>
    <property type="molecule type" value="Genomic_DNA"/>
</dbReference>
<name>A0ABV2BUR2_9GAMM</name>